<feature type="compositionally biased region" description="Pro residues" evidence="15">
    <location>
        <begin position="1"/>
        <end position="10"/>
    </location>
</feature>
<evidence type="ECO:0000256" key="15">
    <source>
        <dbReference type="SAM" id="MobiDB-lite"/>
    </source>
</evidence>
<evidence type="ECO:0000259" key="18">
    <source>
        <dbReference type="PROSITE" id="PS50885"/>
    </source>
</evidence>
<dbReference type="InterPro" id="IPR036890">
    <property type="entry name" value="HATPase_C_sf"/>
</dbReference>
<keyword evidence="8" id="KW-0547">Nucleotide-binding</keyword>
<evidence type="ECO:0000313" key="19">
    <source>
        <dbReference type="EMBL" id="HJD49087.1"/>
    </source>
</evidence>
<feature type="compositionally biased region" description="Basic and acidic residues" evidence="15">
    <location>
        <begin position="688"/>
        <end position="697"/>
    </location>
</feature>
<dbReference type="Pfam" id="PF00672">
    <property type="entry name" value="HAMP"/>
    <property type="match status" value="1"/>
</dbReference>
<evidence type="ECO:0000256" key="8">
    <source>
        <dbReference type="ARBA" id="ARBA00022741"/>
    </source>
</evidence>
<evidence type="ECO:0000256" key="2">
    <source>
        <dbReference type="ARBA" id="ARBA00004651"/>
    </source>
</evidence>
<evidence type="ECO:0000256" key="5">
    <source>
        <dbReference type="ARBA" id="ARBA00022553"/>
    </source>
</evidence>
<dbReference type="GO" id="GO:0000155">
    <property type="term" value="F:phosphorelay sensor kinase activity"/>
    <property type="evidence" value="ECO:0007669"/>
    <property type="project" value="InterPro"/>
</dbReference>
<dbReference type="EMBL" id="DWUR01000048">
    <property type="protein sequence ID" value="HJD49087.1"/>
    <property type="molecule type" value="Genomic_DNA"/>
</dbReference>
<dbReference type="Pfam" id="PF02518">
    <property type="entry name" value="HATPase_c"/>
    <property type="match status" value="1"/>
</dbReference>
<feature type="transmembrane region" description="Helical" evidence="16">
    <location>
        <begin position="125"/>
        <end position="148"/>
    </location>
</feature>
<dbReference type="CDD" id="cd00082">
    <property type="entry name" value="HisKA"/>
    <property type="match status" value="1"/>
</dbReference>
<dbReference type="PANTHER" id="PTHR43547:SF2">
    <property type="entry name" value="HYBRID SIGNAL TRANSDUCTION HISTIDINE KINASE C"/>
    <property type="match status" value="1"/>
</dbReference>
<keyword evidence="4" id="KW-1003">Cell membrane</keyword>
<comment type="caution">
    <text evidence="19">The sequence shown here is derived from an EMBL/GenBank/DDBJ whole genome shotgun (WGS) entry which is preliminary data.</text>
</comment>
<dbReference type="EC" id="2.7.13.3" evidence="3"/>
<dbReference type="PROSITE" id="PS50885">
    <property type="entry name" value="HAMP"/>
    <property type="match status" value="1"/>
</dbReference>
<evidence type="ECO:0000313" key="20">
    <source>
        <dbReference type="Proteomes" id="UP000823907"/>
    </source>
</evidence>
<dbReference type="Gene3D" id="1.10.287.130">
    <property type="match status" value="1"/>
</dbReference>
<dbReference type="CDD" id="cd00075">
    <property type="entry name" value="HATPase"/>
    <property type="match status" value="1"/>
</dbReference>
<sequence>MPNPVPPNDPAEPDALTDTESRRSAGTPVRADGVGSALTAGVDRGAQPGESASPAVSAEEGTQPADGAVAAGAGAAGPSPELEVAPASGPERPTWRSALHHPAATAKSLWYRLLFKWRTSIQVRVIGSVFLSSVLVILALGFVLISFLNQQLLNAKYSSATEEMHRARATVEEQIAATDTSNPLPVRLSAARAVLADSGSTAKANSAVYEPVLMASSSAGDEVRVPQEAVIPPKLRNFVQQGQVSYQYTTMTEGTQTFKALVIGTPVASDVSGIELYLVMPLDAEENTLNLMRGLLLAGAIVLLVLLVVIAWVFAQQLTVPVRSASRIAERFAAGHLRERMVVDGQDEVARLSISFNEMAESLSAQIRNLEEFGSLQRQFTSDVSHELRTPLTTVRMAADLIKDNAENLDPLTARAAELMDKELDRFEMLLGDLLEISRHDAGQANLSAEKIDMRGVVHSALAQVRGLAEDLGVEFHLDLPEEPVTAEVDSRRVERILRNLLANAVDHSEGHPVEVALAATERNVAITVTDHGVGLNPGEEEMVFNRFWRSDPSRERRTGGTGLGLAIAREDAKLHGGVLDAIGEPGVGSCFRLTVPRKAGMKAGISPLPLAVAAVVEHDTEDVQTDGVQDAEPQDAQIQGDERQSEGIGAAGAPANAENEVQPVDNAAEHRDDHAADPAPGAISSEEGPRTEGEDS</sequence>
<dbReference type="FunFam" id="3.30.565.10:FF:000013">
    <property type="entry name" value="Two-component sensor histidine kinase"/>
    <property type="match status" value="1"/>
</dbReference>
<name>A0A9D2ZQW6_9CORY</name>
<proteinExistence type="predicted"/>
<keyword evidence="11 16" id="KW-1133">Transmembrane helix</keyword>
<evidence type="ECO:0000256" key="11">
    <source>
        <dbReference type="ARBA" id="ARBA00022989"/>
    </source>
</evidence>
<feature type="transmembrane region" description="Helical" evidence="16">
    <location>
        <begin position="295"/>
        <end position="315"/>
    </location>
</feature>
<dbReference type="SMART" id="SM00388">
    <property type="entry name" value="HisKA"/>
    <property type="match status" value="1"/>
</dbReference>
<evidence type="ECO:0000256" key="6">
    <source>
        <dbReference type="ARBA" id="ARBA00022679"/>
    </source>
</evidence>
<comment type="subcellular location">
    <subcellularLocation>
        <location evidence="2">Cell membrane</location>
        <topology evidence="2">Multi-pass membrane protein</topology>
    </subcellularLocation>
</comment>
<evidence type="ECO:0000256" key="1">
    <source>
        <dbReference type="ARBA" id="ARBA00000085"/>
    </source>
</evidence>
<evidence type="ECO:0000256" key="3">
    <source>
        <dbReference type="ARBA" id="ARBA00012438"/>
    </source>
</evidence>
<dbReference type="AlphaFoldDB" id="A0A9D2ZQW6"/>
<organism evidence="19 20">
    <name type="scientific">Candidatus Corynebacterium intestinavium</name>
    <dbReference type="NCBI Taxonomy" id="2838531"/>
    <lineage>
        <taxon>Bacteria</taxon>
        <taxon>Bacillati</taxon>
        <taxon>Actinomycetota</taxon>
        <taxon>Actinomycetes</taxon>
        <taxon>Mycobacteriales</taxon>
        <taxon>Corynebacteriaceae</taxon>
        <taxon>Corynebacterium</taxon>
    </lineage>
</organism>
<feature type="region of interest" description="Disordered" evidence="15">
    <location>
        <begin position="622"/>
        <end position="697"/>
    </location>
</feature>
<keyword evidence="5" id="KW-0597">Phosphoprotein</keyword>
<dbReference type="GO" id="GO:0005886">
    <property type="term" value="C:plasma membrane"/>
    <property type="evidence" value="ECO:0007669"/>
    <property type="project" value="UniProtKB-SubCell"/>
</dbReference>
<feature type="compositionally biased region" description="Low complexity" evidence="15">
    <location>
        <begin position="65"/>
        <end position="77"/>
    </location>
</feature>
<dbReference type="PANTHER" id="PTHR43547">
    <property type="entry name" value="TWO-COMPONENT HISTIDINE KINASE"/>
    <property type="match status" value="1"/>
</dbReference>
<dbReference type="SUPFAM" id="SSF158472">
    <property type="entry name" value="HAMP domain-like"/>
    <property type="match status" value="1"/>
</dbReference>
<dbReference type="InterPro" id="IPR005467">
    <property type="entry name" value="His_kinase_dom"/>
</dbReference>
<feature type="compositionally biased region" description="Low complexity" evidence="15">
    <location>
        <begin position="647"/>
        <end position="661"/>
    </location>
</feature>
<keyword evidence="10" id="KW-0067">ATP-binding</keyword>
<dbReference type="SUPFAM" id="SSF55874">
    <property type="entry name" value="ATPase domain of HSP90 chaperone/DNA topoisomerase II/histidine kinase"/>
    <property type="match status" value="1"/>
</dbReference>
<dbReference type="InterPro" id="IPR036097">
    <property type="entry name" value="HisK_dim/P_sf"/>
</dbReference>
<dbReference type="SUPFAM" id="SSF47384">
    <property type="entry name" value="Homodimeric domain of signal transducing histidine kinase"/>
    <property type="match status" value="1"/>
</dbReference>
<evidence type="ECO:0000256" key="16">
    <source>
        <dbReference type="SAM" id="Phobius"/>
    </source>
</evidence>
<dbReference type="PRINTS" id="PR00344">
    <property type="entry name" value="BCTRLSENSOR"/>
</dbReference>
<dbReference type="CDD" id="cd06225">
    <property type="entry name" value="HAMP"/>
    <property type="match status" value="1"/>
</dbReference>
<dbReference type="PROSITE" id="PS50109">
    <property type="entry name" value="HIS_KIN"/>
    <property type="match status" value="1"/>
</dbReference>
<keyword evidence="12" id="KW-0902">Two-component regulatory system</keyword>
<keyword evidence="13 16" id="KW-0472">Membrane</keyword>
<evidence type="ECO:0000259" key="17">
    <source>
        <dbReference type="PROSITE" id="PS50109"/>
    </source>
</evidence>
<keyword evidence="7 16" id="KW-0812">Transmembrane</keyword>
<evidence type="ECO:0000256" key="9">
    <source>
        <dbReference type="ARBA" id="ARBA00022777"/>
    </source>
</evidence>
<dbReference type="FunFam" id="1.10.287.130:FF:000010">
    <property type="entry name" value="Two-component sensor histidine kinase"/>
    <property type="match status" value="1"/>
</dbReference>
<dbReference type="InterPro" id="IPR003661">
    <property type="entry name" value="HisK_dim/P_dom"/>
</dbReference>
<keyword evidence="6" id="KW-0808">Transferase</keyword>
<dbReference type="Gene3D" id="3.30.565.10">
    <property type="entry name" value="Histidine kinase-like ATPase, C-terminal domain"/>
    <property type="match status" value="1"/>
</dbReference>
<evidence type="ECO:0000256" key="12">
    <source>
        <dbReference type="ARBA" id="ARBA00023012"/>
    </source>
</evidence>
<protein>
    <recommendedName>
        <fullName evidence="14">Sensor histidine kinase MtrB</fullName>
        <ecNumber evidence="3">2.7.13.3</ecNumber>
    </recommendedName>
</protein>
<evidence type="ECO:0000256" key="7">
    <source>
        <dbReference type="ARBA" id="ARBA00022692"/>
    </source>
</evidence>
<feature type="compositionally biased region" description="Basic and acidic residues" evidence="15">
    <location>
        <begin position="668"/>
        <end position="677"/>
    </location>
</feature>
<accession>A0A9D2ZQW6</accession>
<gene>
    <name evidence="19" type="ORF">H9907_03080</name>
</gene>
<evidence type="ECO:0000256" key="13">
    <source>
        <dbReference type="ARBA" id="ARBA00023136"/>
    </source>
</evidence>
<dbReference type="InterPro" id="IPR004358">
    <property type="entry name" value="Sig_transdc_His_kin-like_C"/>
</dbReference>
<dbReference type="GO" id="GO:0005524">
    <property type="term" value="F:ATP binding"/>
    <property type="evidence" value="ECO:0007669"/>
    <property type="project" value="UniProtKB-KW"/>
</dbReference>
<evidence type="ECO:0000256" key="14">
    <source>
        <dbReference type="ARBA" id="ARBA00035305"/>
    </source>
</evidence>
<feature type="domain" description="Histidine kinase" evidence="17">
    <location>
        <begin position="383"/>
        <end position="600"/>
    </location>
</feature>
<dbReference type="InterPro" id="IPR003660">
    <property type="entry name" value="HAMP_dom"/>
</dbReference>
<keyword evidence="9 19" id="KW-0418">Kinase</keyword>
<evidence type="ECO:0000256" key="4">
    <source>
        <dbReference type="ARBA" id="ARBA00022475"/>
    </source>
</evidence>
<dbReference type="SMART" id="SM00387">
    <property type="entry name" value="HATPase_c"/>
    <property type="match status" value="1"/>
</dbReference>
<dbReference type="Pfam" id="PF00512">
    <property type="entry name" value="HisKA"/>
    <property type="match status" value="1"/>
</dbReference>
<comment type="catalytic activity">
    <reaction evidence="1">
        <text>ATP + protein L-histidine = ADP + protein N-phospho-L-histidine.</text>
        <dbReference type="EC" id="2.7.13.3"/>
    </reaction>
</comment>
<dbReference type="NCBIfam" id="NF040691">
    <property type="entry name" value="MtrAB_MtrB"/>
    <property type="match status" value="1"/>
</dbReference>
<reference evidence="19" key="1">
    <citation type="journal article" date="2021" name="PeerJ">
        <title>Extensive microbial diversity within the chicken gut microbiome revealed by metagenomics and culture.</title>
        <authorList>
            <person name="Gilroy R."/>
            <person name="Ravi A."/>
            <person name="Getino M."/>
            <person name="Pursley I."/>
            <person name="Horton D.L."/>
            <person name="Alikhan N.F."/>
            <person name="Baker D."/>
            <person name="Gharbi K."/>
            <person name="Hall N."/>
            <person name="Watson M."/>
            <person name="Adriaenssens E.M."/>
            <person name="Foster-Nyarko E."/>
            <person name="Jarju S."/>
            <person name="Secka A."/>
            <person name="Antonio M."/>
            <person name="Oren A."/>
            <person name="Chaudhuri R.R."/>
            <person name="La Ragione R."/>
            <person name="Hildebrand F."/>
            <person name="Pallen M.J."/>
        </authorList>
    </citation>
    <scope>NUCLEOTIDE SEQUENCE</scope>
    <source>
        <strain evidence="19">5925</strain>
    </source>
</reference>
<dbReference type="Proteomes" id="UP000823907">
    <property type="component" value="Unassembled WGS sequence"/>
</dbReference>
<evidence type="ECO:0000256" key="10">
    <source>
        <dbReference type="ARBA" id="ARBA00022840"/>
    </source>
</evidence>
<dbReference type="Gene3D" id="6.10.340.10">
    <property type="match status" value="1"/>
</dbReference>
<feature type="region of interest" description="Disordered" evidence="15">
    <location>
        <begin position="1"/>
        <end position="95"/>
    </location>
</feature>
<dbReference type="InterPro" id="IPR047669">
    <property type="entry name" value="MtrAB_MtrB"/>
</dbReference>
<dbReference type="SMART" id="SM00304">
    <property type="entry name" value="HAMP"/>
    <property type="match status" value="1"/>
</dbReference>
<feature type="domain" description="HAMP" evidence="18">
    <location>
        <begin position="316"/>
        <end position="368"/>
    </location>
</feature>
<dbReference type="InterPro" id="IPR003594">
    <property type="entry name" value="HATPase_dom"/>
</dbReference>
<reference evidence="19" key="2">
    <citation type="submission" date="2021-04" db="EMBL/GenBank/DDBJ databases">
        <authorList>
            <person name="Gilroy R."/>
        </authorList>
    </citation>
    <scope>NUCLEOTIDE SEQUENCE</scope>
    <source>
        <strain evidence="19">5925</strain>
    </source>
</reference>